<feature type="domain" description="DUF6534" evidence="3">
    <location>
        <begin position="181"/>
        <end position="269"/>
    </location>
</feature>
<dbReference type="OrthoDB" id="2681808at2759"/>
<dbReference type="InterPro" id="IPR045339">
    <property type="entry name" value="DUF6534"/>
</dbReference>
<feature type="transmembrane region" description="Helical" evidence="2">
    <location>
        <begin position="67"/>
        <end position="90"/>
    </location>
</feature>
<dbReference type="AlphaFoldDB" id="A0A4S8MHS1"/>
<feature type="region of interest" description="Disordered" evidence="1">
    <location>
        <begin position="357"/>
        <end position="517"/>
    </location>
</feature>
<dbReference type="EMBL" id="ML179079">
    <property type="protein sequence ID" value="THV02238.1"/>
    <property type="molecule type" value="Genomic_DNA"/>
</dbReference>
<reference evidence="4 5" key="1">
    <citation type="journal article" date="2019" name="Nat. Ecol. Evol.">
        <title>Megaphylogeny resolves global patterns of mushroom evolution.</title>
        <authorList>
            <person name="Varga T."/>
            <person name="Krizsan K."/>
            <person name="Foldi C."/>
            <person name="Dima B."/>
            <person name="Sanchez-Garcia M."/>
            <person name="Sanchez-Ramirez S."/>
            <person name="Szollosi G.J."/>
            <person name="Szarkandi J.G."/>
            <person name="Papp V."/>
            <person name="Albert L."/>
            <person name="Andreopoulos W."/>
            <person name="Angelini C."/>
            <person name="Antonin V."/>
            <person name="Barry K.W."/>
            <person name="Bougher N.L."/>
            <person name="Buchanan P."/>
            <person name="Buyck B."/>
            <person name="Bense V."/>
            <person name="Catcheside P."/>
            <person name="Chovatia M."/>
            <person name="Cooper J."/>
            <person name="Damon W."/>
            <person name="Desjardin D."/>
            <person name="Finy P."/>
            <person name="Geml J."/>
            <person name="Haridas S."/>
            <person name="Hughes K."/>
            <person name="Justo A."/>
            <person name="Karasinski D."/>
            <person name="Kautmanova I."/>
            <person name="Kiss B."/>
            <person name="Kocsube S."/>
            <person name="Kotiranta H."/>
            <person name="LaButti K.M."/>
            <person name="Lechner B.E."/>
            <person name="Liimatainen K."/>
            <person name="Lipzen A."/>
            <person name="Lukacs Z."/>
            <person name="Mihaltcheva S."/>
            <person name="Morgado L.N."/>
            <person name="Niskanen T."/>
            <person name="Noordeloos M.E."/>
            <person name="Ohm R.A."/>
            <person name="Ortiz-Santana B."/>
            <person name="Ovrebo C."/>
            <person name="Racz N."/>
            <person name="Riley R."/>
            <person name="Savchenko A."/>
            <person name="Shiryaev A."/>
            <person name="Soop K."/>
            <person name="Spirin V."/>
            <person name="Szebenyi C."/>
            <person name="Tomsovsky M."/>
            <person name="Tulloss R.E."/>
            <person name="Uehling J."/>
            <person name="Grigoriev I.V."/>
            <person name="Vagvolgyi C."/>
            <person name="Papp T."/>
            <person name="Martin F.M."/>
            <person name="Miettinen O."/>
            <person name="Hibbett D.S."/>
            <person name="Nagy L.G."/>
        </authorList>
    </citation>
    <scope>NUCLEOTIDE SEQUENCE [LARGE SCALE GENOMIC DNA]</scope>
    <source>
        <strain evidence="4 5">CBS 962.96</strain>
    </source>
</reference>
<dbReference type="Pfam" id="PF20152">
    <property type="entry name" value="DUF6534"/>
    <property type="match status" value="1"/>
</dbReference>
<protein>
    <recommendedName>
        <fullName evidence="3">DUF6534 domain-containing protein</fullName>
    </recommendedName>
</protein>
<dbReference type="Proteomes" id="UP000297245">
    <property type="component" value="Unassembled WGS sequence"/>
</dbReference>
<evidence type="ECO:0000259" key="3">
    <source>
        <dbReference type="Pfam" id="PF20152"/>
    </source>
</evidence>
<dbReference type="PANTHER" id="PTHR40465">
    <property type="entry name" value="CHROMOSOME 1, WHOLE GENOME SHOTGUN SEQUENCE"/>
    <property type="match status" value="1"/>
</dbReference>
<feature type="transmembrane region" description="Helical" evidence="2">
    <location>
        <begin position="171"/>
        <end position="195"/>
    </location>
</feature>
<feature type="transmembrane region" description="Helical" evidence="2">
    <location>
        <begin position="131"/>
        <end position="151"/>
    </location>
</feature>
<evidence type="ECO:0000313" key="4">
    <source>
        <dbReference type="EMBL" id="THV02238.1"/>
    </source>
</evidence>
<evidence type="ECO:0000256" key="2">
    <source>
        <dbReference type="SAM" id="Phobius"/>
    </source>
</evidence>
<evidence type="ECO:0000313" key="5">
    <source>
        <dbReference type="Proteomes" id="UP000297245"/>
    </source>
</evidence>
<accession>A0A4S8MHS1</accession>
<feature type="transmembrane region" description="Helical" evidence="2">
    <location>
        <begin position="102"/>
        <end position="124"/>
    </location>
</feature>
<feature type="compositionally biased region" description="Pro residues" evidence="1">
    <location>
        <begin position="502"/>
        <end position="517"/>
    </location>
</feature>
<name>A0A4S8MHS1_DENBC</name>
<proteinExistence type="predicted"/>
<feature type="transmembrane region" description="Helical" evidence="2">
    <location>
        <begin position="215"/>
        <end position="238"/>
    </location>
</feature>
<keyword evidence="2" id="KW-1133">Transmembrane helix</keyword>
<keyword evidence="2" id="KW-0812">Transmembrane</keyword>
<dbReference type="PANTHER" id="PTHR40465:SF1">
    <property type="entry name" value="DUF6534 DOMAIN-CONTAINING PROTEIN"/>
    <property type="match status" value="1"/>
</dbReference>
<gene>
    <name evidence="4" type="ORF">K435DRAFT_775727</name>
</gene>
<feature type="compositionally biased region" description="Polar residues" evidence="1">
    <location>
        <begin position="415"/>
        <end position="429"/>
    </location>
</feature>
<feature type="transmembrane region" description="Helical" evidence="2">
    <location>
        <begin position="244"/>
        <end position="265"/>
    </location>
</feature>
<sequence>MQQSHVYTRNLGGLDPSSSPEEFSALSDVPLFLGYVFSYLLQGILIVQIFIYYIAFPKDSRLIKITVGFLFGIEVLSTVFATTGALWSIVAFGDLFDLANYWAFKTLGPLCGVAALTVHTFYAWRIHQVKGHWSICLLIILLSVVQCFSIIWTGTQSYLGVGLDEEDPIEIVFVTVWLVGSSICDAIIAVSLVILLPRASRSLGTNQAKTRVERLVMIIVETGTITAVGALFELMFFFMFRNSLIHYILFFMLPKIYSNCMLAALNARVSARVLRLQDTEWGSSQAPLVESRGSHRVSVIEIGNGLFQMVTEDGKMNMHLDHKMVEDFDEKSVDLELGYANEEVLDLRRDFSKIYPKEPPTLVSTQTPSFHLPSRAMSLNQPRPLPQPEIPFSMTESEFKNRDSPPRSLPIPPRNHSSTRTQSSEPQKISSVPTSVPSSPTHSGASGGSGSQELVLFDSGHVPDPEPVSHLLEPHGTSTNTIVSRTEFVEGSSKTETYRPANTPPSSSPVSPVPFPV</sequence>
<keyword evidence="2" id="KW-0472">Membrane</keyword>
<feature type="transmembrane region" description="Helical" evidence="2">
    <location>
        <begin position="32"/>
        <end position="55"/>
    </location>
</feature>
<keyword evidence="5" id="KW-1185">Reference proteome</keyword>
<organism evidence="4 5">
    <name type="scientific">Dendrothele bispora (strain CBS 962.96)</name>
    <dbReference type="NCBI Taxonomy" id="1314807"/>
    <lineage>
        <taxon>Eukaryota</taxon>
        <taxon>Fungi</taxon>
        <taxon>Dikarya</taxon>
        <taxon>Basidiomycota</taxon>
        <taxon>Agaricomycotina</taxon>
        <taxon>Agaricomycetes</taxon>
        <taxon>Agaricomycetidae</taxon>
        <taxon>Agaricales</taxon>
        <taxon>Agaricales incertae sedis</taxon>
        <taxon>Dendrothele</taxon>
    </lineage>
</organism>
<feature type="compositionally biased region" description="Low complexity" evidence="1">
    <location>
        <begin position="430"/>
        <end position="441"/>
    </location>
</feature>
<evidence type="ECO:0000256" key="1">
    <source>
        <dbReference type="SAM" id="MobiDB-lite"/>
    </source>
</evidence>